<reference evidence="3 4" key="1">
    <citation type="journal article" date="2019" name="Int. J. Syst. Evol. Microbiol.">
        <title>The Global Catalogue of Microorganisms (GCM) 10K type strain sequencing project: providing services to taxonomists for standard genome sequencing and annotation.</title>
        <authorList>
            <consortium name="The Broad Institute Genomics Platform"/>
            <consortium name="The Broad Institute Genome Sequencing Center for Infectious Disease"/>
            <person name="Wu L."/>
            <person name="Ma J."/>
        </authorList>
    </citation>
    <scope>NUCLEOTIDE SEQUENCE [LARGE SCALE GENOMIC DNA]</scope>
    <source>
        <strain evidence="3 4">LMG 29247</strain>
    </source>
</reference>
<proteinExistence type="predicted"/>
<evidence type="ECO:0000259" key="2">
    <source>
        <dbReference type="Pfam" id="PF24035"/>
    </source>
</evidence>
<protein>
    <recommendedName>
        <fullName evidence="2">DUF7344 domain-containing protein</fullName>
    </recommendedName>
</protein>
<gene>
    <name evidence="3" type="ORF">ACFQE6_01390</name>
</gene>
<dbReference type="RefSeq" id="WP_273736869.1">
    <property type="nucleotide sequence ID" value="NZ_JAQIVI010000022.1"/>
</dbReference>
<dbReference type="InterPro" id="IPR055768">
    <property type="entry name" value="DUF7344"/>
</dbReference>
<evidence type="ECO:0000313" key="3">
    <source>
        <dbReference type="EMBL" id="MFC6763766.1"/>
    </source>
</evidence>
<dbReference type="Proteomes" id="UP001596383">
    <property type="component" value="Unassembled WGS sequence"/>
</dbReference>
<dbReference type="Pfam" id="PF24035">
    <property type="entry name" value="DUF7344"/>
    <property type="match status" value="1"/>
</dbReference>
<dbReference type="EMBL" id="JBHSWV010000022">
    <property type="protein sequence ID" value="MFC6763766.1"/>
    <property type="molecule type" value="Genomic_DNA"/>
</dbReference>
<feature type="compositionally biased region" description="Acidic residues" evidence="1">
    <location>
        <begin position="1"/>
        <end position="12"/>
    </location>
</feature>
<evidence type="ECO:0000256" key="1">
    <source>
        <dbReference type="SAM" id="MobiDB-lite"/>
    </source>
</evidence>
<name>A0ABD5SK11_9EURY</name>
<dbReference type="AlphaFoldDB" id="A0ABD5SK11"/>
<feature type="domain" description="DUF7344" evidence="2">
    <location>
        <begin position="33"/>
        <end position="106"/>
    </location>
</feature>
<dbReference type="InterPro" id="IPR036388">
    <property type="entry name" value="WH-like_DNA-bd_sf"/>
</dbReference>
<accession>A0ABD5SK11</accession>
<keyword evidence="4" id="KW-1185">Reference proteome</keyword>
<sequence length="131" mass="14915">MNDNDFDSDESTADGQCETTDLENALSTGARPELLAHPYRRGILQYFVDAADETSSVGDVTTHLVDRERNRTGDRPDRDRIEIALSHVHLPKLAEAGIVEYDVRSRGIRYRRDGCLEELLERLRCDRPVDE</sequence>
<comment type="caution">
    <text evidence="3">The sequence shown here is derived from an EMBL/GenBank/DDBJ whole genome shotgun (WGS) entry which is preliminary data.</text>
</comment>
<organism evidence="3 4">
    <name type="scientific">Natrinema soli</name>
    <dbReference type="NCBI Taxonomy" id="1930624"/>
    <lineage>
        <taxon>Archaea</taxon>
        <taxon>Methanobacteriati</taxon>
        <taxon>Methanobacteriota</taxon>
        <taxon>Stenosarchaea group</taxon>
        <taxon>Halobacteria</taxon>
        <taxon>Halobacteriales</taxon>
        <taxon>Natrialbaceae</taxon>
        <taxon>Natrinema</taxon>
    </lineage>
</organism>
<evidence type="ECO:0000313" key="4">
    <source>
        <dbReference type="Proteomes" id="UP001596383"/>
    </source>
</evidence>
<feature type="region of interest" description="Disordered" evidence="1">
    <location>
        <begin position="1"/>
        <end position="31"/>
    </location>
</feature>
<dbReference type="Gene3D" id="1.10.10.10">
    <property type="entry name" value="Winged helix-like DNA-binding domain superfamily/Winged helix DNA-binding domain"/>
    <property type="match status" value="1"/>
</dbReference>